<dbReference type="AlphaFoldDB" id="A0A229NXN7"/>
<dbReference type="Gene3D" id="3.40.190.10">
    <property type="entry name" value="Periplasmic binding protein-like II"/>
    <property type="match status" value="2"/>
</dbReference>
<dbReference type="Proteomes" id="UP000215145">
    <property type="component" value="Unassembled WGS sequence"/>
</dbReference>
<dbReference type="InterPro" id="IPR050490">
    <property type="entry name" value="Bact_solute-bd_prot1"/>
</dbReference>
<dbReference type="OrthoDB" id="2644263at2"/>
<dbReference type="InterPro" id="IPR006059">
    <property type="entry name" value="SBP"/>
</dbReference>
<dbReference type="Pfam" id="PF01547">
    <property type="entry name" value="SBP_bac_1"/>
    <property type="match status" value="1"/>
</dbReference>
<evidence type="ECO:0000256" key="6">
    <source>
        <dbReference type="SAM" id="SignalP"/>
    </source>
</evidence>
<evidence type="ECO:0000256" key="4">
    <source>
        <dbReference type="ARBA" id="ARBA00023139"/>
    </source>
</evidence>
<evidence type="ECO:0000256" key="2">
    <source>
        <dbReference type="ARBA" id="ARBA00022729"/>
    </source>
</evidence>
<dbReference type="PANTHER" id="PTHR43649">
    <property type="entry name" value="ARABINOSE-BINDING PROTEIN-RELATED"/>
    <property type="match status" value="1"/>
</dbReference>
<evidence type="ECO:0000256" key="3">
    <source>
        <dbReference type="ARBA" id="ARBA00023136"/>
    </source>
</evidence>
<dbReference type="PANTHER" id="PTHR43649:SF33">
    <property type="entry name" value="POLYGALACTURONAN_RHAMNOGALACTURONAN-BINDING PROTEIN YTCQ"/>
    <property type="match status" value="1"/>
</dbReference>
<feature type="signal peptide" evidence="6">
    <location>
        <begin position="1"/>
        <end position="20"/>
    </location>
</feature>
<proteinExistence type="predicted"/>
<feature type="chain" id="PRO_5039278452" description="ABC transporter substrate-binding protein" evidence="6">
    <location>
        <begin position="21"/>
        <end position="524"/>
    </location>
</feature>
<keyword evidence="2 6" id="KW-0732">Signal</keyword>
<dbReference type="EMBL" id="NMUQ01000002">
    <property type="protein sequence ID" value="OXM14660.1"/>
    <property type="molecule type" value="Genomic_DNA"/>
</dbReference>
<evidence type="ECO:0000256" key="1">
    <source>
        <dbReference type="ARBA" id="ARBA00022475"/>
    </source>
</evidence>
<protein>
    <recommendedName>
        <fullName evidence="9">ABC transporter substrate-binding protein</fullName>
    </recommendedName>
</protein>
<evidence type="ECO:0008006" key="9">
    <source>
        <dbReference type="Google" id="ProtNLM"/>
    </source>
</evidence>
<keyword evidence="4" id="KW-0564">Palmitate</keyword>
<reference evidence="7 8" key="1">
    <citation type="submission" date="2017-07" db="EMBL/GenBank/DDBJ databases">
        <title>Paenibacillus herberti R33 genome sequencing and assembly.</title>
        <authorList>
            <person name="Su W."/>
        </authorList>
    </citation>
    <scope>NUCLEOTIDE SEQUENCE [LARGE SCALE GENOMIC DNA]</scope>
    <source>
        <strain evidence="7 8">R33</strain>
    </source>
</reference>
<evidence type="ECO:0000313" key="7">
    <source>
        <dbReference type="EMBL" id="OXM14660.1"/>
    </source>
</evidence>
<keyword evidence="3" id="KW-0472">Membrane</keyword>
<comment type="caution">
    <text evidence="7">The sequence shown here is derived from an EMBL/GenBank/DDBJ whole genome shotgun (WGS) entry which is preliminary data.</text>
</comment>
<organism evidence="7 8">
    <name type="scientific">Paenibacillus herberti</name>
    <dbReference type="NCBI Taxonomy" id="1619309"/>
    <lineage>
        <taxon>Bacteria</taxon>
        <taxon>Bacillati</taxon>
        <taxon>Bacillota</taxon>
        <taxon>Bacilli</taxon>
        <taxon>Bacillales</taxon>
        <taxon>Paenibacillaceae</taxon>
        <taxon>Paenibacillus</taxon>
    </lineage>
</organism>
<evidence type="ECO:0000313" key="8">
    <source>
        <dbReference type="Proteomes" id="UP000215145"/>
    </source>
</evidence>
<accession>A0A229NXN7</accession>
<keyword evidence="5" id="KW-0449">Lipoprotein</keyword>
<gene>
    <name evidence="7" type="ORF">CGZ75_17260</name>
</gene>
<evidence type="ECO:0000256" key="5">
    <source>
        <dbReference type="ARBA" id="ARBA00023288"/>
    </source>
</evidence>
<sequence>MARKTWRLSGLLLAGFIGMAGCSAPSSSSSTEAIVPISIYSFDRQNYGSQDDRVLKAIEEATGTRISLQTGGWEDTQLDILMATGGYPDVLTIVDNEKTGRFNKWIKEGRIIPFSDELIAGLPYLSAQLNNPKYDELRVNGKLYGLPLQDELPPGSVGQHVLILRQDWLDKLGLPVPQTLEQFRNTLLAFRDRDPDGNGLADTYGIIGNGLPSLVRNLMGAWGIPIDARSTGFLQVGDAYEYWVVQPEVKEALRYVKELYDGRLIQPFTLSAATNVQVRPRFIEGRVGAMFDNANFEELLKKQEQLRRNFKDAELMEAAALAGPDGKRGYSVGSGFWGYTVLTDKAQNPAAVARLLNYLLSDEGNRLTLYGLPDVHYREDKGQISLLLDERKNDIGFGTLHPEAAHELNWGLVSWTRMTETDYLRFRESSTPGFTDVVQENLERINRYRIEPASYNLATSRWVSFKSTSDELTESYFGKMIMGELDIDGGFEKFVSKWMESGGAEAMSEMSGALVRSADTGSPE</sequence>
<keyword evidence="8" id="KW-1185">Reference proteome</keyword>
<dbReference type="RefSeq" id="WP_089525476.1">
    <property type="nucleotide sequence ID" value="NZ_NMUQ01000002.1"/>
</dbReference>
<keyword evidence="1" id="KW-1003">Cell membrane</keyword>
<dbReference type="SUPFAM" id="SSF53850">
    <property type="entry name" value="Periplasmic binding protein-like II"/>
    <property type="match status" value="1"/>
</dbReference>
<dbReference type="PROSITE" id="PS51257">
    <property type="entry name" value="PROKAR_LIPOPROTEIN"/>
    <property type="match status" value="1"/>
</dbReference>
<name>A0A229NXN7_9BACL</name>